<dbReference type="InterPro" id="IPR009057">
    <property type="entry name" value="Homeodomain-like_sf"/>
</dbReference>
<evidence type="ECO:0000256" key="1">
    <source>
        <dbReference type="ARBA" id="ARBA00023015"/>
    </source>
</evidence>
<proteinExistence type="predicted"/>
<keyword evidence="6" id="KW-1185">Reference proteome</keyword>
<dbReference type="Pfam" id="PF12833">
    <property type="entry name" value="HTH_18"/>
    <property type="match status" value="1"/>
</dbReference>
<dbReference type="SUPFAM" id="SSF46689">
    <property type="entry name" value="Homeodomain-like"/>
    <property type="match status" value="2"/>
</dbReference>
<gene>
    <name evidence="5" type="ORF">LPC04_04530</name>
</gene>
<evidence type="ECO:0000256" key="3">
    <source>
        <dbReference type="ARBA" id="ARBA00023163"/>
    </source>
</evidence>
<dbReference type="AlphaFoldDB" id="A0A9X1YFF4"/>
<dbReference type="EMBL" id="JAJLJH010000001">
    <property type="protein sequence ID" value="MCK9684971.1"/>
    <property type="molecule type" value="Genomic_DNA"/>
</dbReference>
<dbReference type="RefSeq" id="WP_275680992.1">
    <property type="nucleotide sequence ID" value="NZ_JAJLJH010000001.1"/>
</dbReference>
<dbReference type="PROSITE" id="PS01124">
    <property type="entry name" value="HTH_ARAC_FAMILY_2"/>
    <property type="match status" value="1"/>
</dbReference>
<organism evidence="5 6">
    <name type="scientific">Scleromatobacter humisilvae</name>
    <dbReference type="NCBI Taxonomy" id="2897159"/>
    <lineage>
        <taxon>Bacteria</taxon>
        <taxon>Pseudomonadati</taxon>
        <taxon>Pseudomonadota</taxon>
        <taxon>Betaproteobacteria</taxon>
        <taxon>Burkholderiales</taxon>
        <taxon>Sphaerotilaceae</taxon>
        <taxon>Scleromatobacter</taxon>
    </lineage>
</organism>
<keyword evidence="1" id="KW-0805">Transcription regulation</keyword>
<protein>
    <submittedName>
        <fullName evidence="5">Helix-turn-helix transcriptional regulator</fullName>
    </submittedName>
</protein>
<evidence type="ECO:0000313" key="6">
    <source>
        <dbReference type="Proteomes" id="UP001139353"/>
    </source>
</evidence>
<comment type="caution">
    <text evidence="5">The sequence shown here is derived from an EMBL/GenBank/DDBJ whole genome shotgun (WGS) entry which is preliminary data.</text>
</comment>
<evidence type="ECO:0000259" key="4">
    <source>
        <dbReference type="PROSITE" id="PS01124"/>
    </source>
</evidence>
<dbReference type="PANTHER" id="PTHR46796:SF6">
    <property type="entry name" value="ARAC SUBFAMILY"/>
    <property type="match status" value="1"/>
</dbReference>
<name>A0A9X1YFF4_9BURK</name>
<dbReference type="InterPro" id="IPR018062">
    <property type="entry name" value="HTH_AraC-typ_CS"/>
</dbReference>
<evidence type="ECO:0000313" key="5">
    <source>
        <dbReference type="EMBL" id="MCK9684971.1"/>
    </source>
</evidence>
<dbReference type="Gene3D" id="1.10.10.60">
    <property type="entry name" value="Homeodomain-like"/>
    <property type="match status" value="2"/>
</dbReference>
<dbReference type="InterPro" id="IPR020449">
    <property type="entry name" value="Tscrpt_reg_AraC-type_HTH"/>
</dbReference>
<dbReference type="PANTHER" id="PTHR46796">
    <property type="entry name" value="HTH-TYPE TRANSCRIPTIONAL ACTIVATOR RHAS-RELATED"/>
    <property type="match status" value="1"/>
</dbReference>
<sequence length="289" mass="31019">MTPVDETASAAGRPLFMHTVGEPTSPGAVVARWRHDGAELDISPSDVVRVTISLQDGVPVRQGLGNSGQREYVAALGGITVTPAQTRVRLSIDGPSDVLQLFLRVSFLESVVDGPFDCFGLVNSRDSELRAAAVQLMVAATRGDRDDPMLLESAARRIGTRLQNRGDRRSREPARGGLARAARQRVDDLIIASLEDAASPSPTLDQLASAASLSVNHFIRAFRQQSGMTPHQYVVLRRLERGMAMLKKPGLSVADVAESLGFATPAHFVATFRRLMGVTPGVFRAAVLS</sequence>
<keyword evidence="2" id="KW-0238">DNA-binding</keyword>
<feature type="domain" description="HTH araC/xylS-type" evidence="4">
    <location>
        <begin position="184"/>
        <end position="286"/>
    </location>
</feature>
<dbReference type="InterPro" id="IPR050204">
    <property type="entry name" value="AraC_XylS_family_regulators"/>
</dbReference>
<dbReference type="GO" id="GO:0003700">
    <property type="term" value="F:DNA-binding transcription factor activity"/>
    <property type="evidence" value="ECO:0007669"/>
    <property type="project" value="InterPro"/>
</dbReference>
<dbReference type="SMART" id="SM00342">
    <property type="entry name" value="HTH_ARAC"/>
    <property type="match status" value="1"/>
</dbReference>
<accession>A0A9X1YFF4</accession>
<dbReference type="PROSITE" id="PS00041">
    <property type="entry name" value="HTH_ARAC_FAMILY_1"/>
    <property type="match status" value="1"/>
</dbReference>
<reference evidence="5" key="1">
    <citation type="submission" date="2021-11" db="EMBL/GenBank/DDBJ databases">
        <title>BS-T2-15 a new species belonging to the Comamonadaceae family isolated from the soil of a French oak forest.</title>
        <authorList>
            <person name="Mieszkin S."/>
            <person name="Alain K."/>
        </authorList>
    </citation>
    <scope>NUCLEOTIDE SEQUENCE</scope>
    <source>
        <strain evidence="5">BS-T2-15</strain>
    </source>
</reference>
<dbReference type="PRINTS" id="PR00032">
    <property type="entry name" value="HTHARAC"/>
</dbReference>
<keyword evidence="3" id="KW-0804">Transcription</keyword>
<evidence type="ECO:0000256" key="2">
    <source>
        <dbReference type="ARBA" id="ARBA00023125"/>
    </source>
</evidence>
<dbReference type="Proteomes" id="UP001139353">
    <property type="component" value="Unassembled WGS sequence"/>
</dbReference>
<dbReference type="InterPro" id="IPR018060">
    <property type="entry name" value="HTH_AraC"/>
</dbReference>
<dbReference type="GO" id="GO:0043565">
    <property type="term" value="F:sequence-specific DNA binding"/>
    <property type="evidence" value="ECO:0007669"/>
    <property type="project" value="InterPro"/>
</dbReference>